<dbReference type="SUPFAM" id="SSF54211">
    <property type="entry name" value="Ribosomal protein S5 domain 2-like"/>
    <property type="match status" value="1"/>
</dbReference>
<gene>
    <name evidence="12" type="ORF">HAT2_00544</name>
</gene>
<keyword evidence="3 10" id="KW-0227">DNA damage</keyword>
<keyword evidence="6" id="KW-0346">Stress response</keyword>
<evidence type="ECO:0000256" key="6">
    <source>
        <dbReference type="ARBA" id="ARBA00023016"/>
    </source>
</evidence>
<dbReference type="GO" id="GO:0000725">
    <property type="term" value="P:recombinational repair"/>
    <property type="evidence" value="ECO:0007669"/>
    <property type="project" value="TreeGrafter"/>
</dbReference>
<keyword evidence="4" id="KW-0378">Hydrolase</keyword>
<comment type="similarity">
    <text evidence="10">Belongs to the RecA family. RadA subfamily.</text>
</comment>
<dbReference type="SUPFAM" id="SSF52540">
    <property type="entry name" value="P-loop containing nucleoside triphosphate hydrolases"/>
    <property type="match status" value="1"/>
</dbReference>
<name>A0A369K9S9_9BACT</name>
<dbReference type="SMART" id="SM00382">
    <property type="entry name" value="AAA"/>
    <property type="match status" value="1"/>
</dbReference>
<dbReference type="Pfam" id="PF13481">
    <property type="entry name" value="AAA_25"/>
    <property type="match status" value="1"/>
</dbReference>
<dbReference type="GO" id="GO:0005524">
    <property type="term" value="F:ATP binding"/>
    <property type="evidence" value="ECO:0007669"/>
    <property type="project" value="UniProtKB-UniRule"/>
</dbReference>
<dbReference type="GO" id="GO:0016787">
    <property type="term" value="F:hydrolase activity"/>
    <property type="evidence" value="ECO:0007669"/>
    <property type="project" value="UniProtKB-KW"/>
</dbReference>
<dbReference type="Proteomes" id="UP000253816">
    <property type="component" value="Unassembled WGS sequence"/>
</dbReference>
<dbReference type="InterPro" id="IPR003593">
    <property type="entry name" value="AAA+_ATPase"/>
</dbReference>
<dbReference type="InterPro" id="IPR004504">
    <property type="entry name" value="DNA_repair_RadA"/>
</dbReference>
<evidence type="ECO:0000256" key="9">
    <source>
        <dbReference type="NCBIfam" id="TIGR00416"/>
    </source>
</evidence>
<comment type="caution">
    <text evidence="12">The sequence shown here is derived from an EMBL/GenBank/DDBJ whole genome shotgun (WGS) entry which is preliminary data.</text>
</comment>
<sequence length="394" mass="43232">MSTEIQEVDRVLGGGLVPGSLILLGGDPGIGKSTLLLQICSGLTKKKNEPVLYVSGEESIQQLSLRANRLGLLSQQVFCLSHCHVSSILETVQRLRPSFLVIDSIQTTYEPSLPSAPGSPQQLKEICSQFLTLAKISHLIICLIGHVTKEGGLAGPRLLEHMVDTVLSFEGDRDLRFRFLRTTKNRFGSTDEVGVFMMEKIGLVEMNQPSLLFLSNLKGMAGSSITCFLDGVRPFLVEVQALICKSYGANPVRRSSGLDPNRIAVLLAVAERRLNIRLYQFDIFFSVTGGIKLQEPASDLSILMSLFSSMNNKSLPEKTLMIGEVGLGGEIRPVPHLTQRIKEGILMGFKRFLIPDQKIQEIKSKDGIATEILVVKDISSAFQWAKHGSLQEGV</sequence>
<reference evidence="12 13" key="1">
    <citation type="submission" date="2018-07" db="EMBL/GenBank/DDBJ databases">
        <title>Comparative genomics of the Candidatus Parilichlamydiaceae reveals evidence of convergent evolution and genome reduction in the phylum Chlamydiae.</title>
        <authorList>
            <person name="Taylor-Brown A."/>
            <person name="Polkinghorne A."/>
        </authorList>
    </citation>
    <scope>NUCLEOTIDE SEQUENCE [LARGE SCALE GENOMIC DNA]</scope>
    <source>
        <strain evidence="12 13">Hat2</strain>
    </source>
</reference>
<feature type="domain" description="RecA family profile 1" evidence="11">
    <location>
        <begin position="1"/>
        <end position="147"/>
    </location>
</feature>
<dbReference type="PANTHER" id="PTHR32472:SF10">
    <property type="entry name" value="DNA REPAIR PROTEIN RADA-LIKE PROTEIN"/>
    <property type="match status" value="1"/>
</dbReference>
<dbReference type="GO" id="GO:0005829">
    <property type="term" value="C:cytosol"/>
    <property type="evidence" value="ECO:0007669"/>
    <property type="project" value="TreeGrafter"/>
</dbReference>
<keyword evidence="1 10" id="KW-0479">Metal-binding</keyword>
<keyword evidence="10" id="KW-0863">Zinc-finger</keyword>
<keyword evidence="13" id="KW-1185">Reference proteome</keyword>
<dbReference type="PROSITE" id="PS50162">
    <property type="entry name" value="RECA_2"/>
    <property type="match status" value="1"/>
</dbReference>
<dbReference type="AlphaFoldDB" id="A0A369K9S9"/>
<dbReference type="InterPro" id="IPR014721">
    <property type="entry name" value="Ribsml_uS5_D2-typ_fold_subgr"/>
</dbReference>
<keyword evidence="10" id="KW-0862">Zinc</keyword>
<organism evidence="12 13">
    <name type="scientific">Candidatus Similichlamydia laticola</name>
    <dbReference type="NCBI Taxonomy" id="2170265"/>
    <lineage>
        <taxon>Bacteria</taxon>
        <taxon>Pseudomonadati</taxon>
        <taxon>Chlamydiota</taxon>
        <taxon>Chlamydiia</taxon>
        <taxon>Parachlamydiales</taxon>
        <taxon>Candidatus Parilichlamydiaceae</taxon>
        <taxon>Candidatus Similichlamydia</taxon>
    </lineage>
</organism>
<keyword evidence="7 10" id="KW-0238">DNA-binding</keyword>
<dbReference type="Gene3D" id="3.30.230.10">
    <property type="match status" value="1"/>
</dbReference>
<evidence type="ECO:0000256" key="1">
    <source>
        <dbReference type="ARBA" id="ARBA00022723"/>
    </source>
</evidence>
<dbReference type="InterPro" id="IPR020588">
    <property type="entry name" value="RecA_ATP-bd"/>
</dbReference>
<keyword evidence="2 10" id="KW-0547">Nucleotide-binding</keyword>
<dbReference type="GO" id="GO:0003684">
    <property type="term" value="F:damaged DNA binding"/>
    <property type="evidence" value="ECO:0007669"/>
    <property type="project" value="InterPro"/>
</dbReference>
<dbReference type="EMBL" id="QQBG01000017">
    <property type="protein sequence ID" value="RDB31351.1"/>
    <property type="molecule type" value="Genomic_DNA"/>
</dbReference>
<keyword evidence="5 10" id="KW-0067">ATP-binding</keyword>
<dbReference type="InterPro" id="IPR027417">
    <property type="entry name" value="P-loop_NTPase"/>
</dbReference>
<dbReference type="PRINTS" id="PR01874">
    <property type="entry name" value="DNAREPAIRADA"/>
</dbReference>
<evidence type="ECO:0000256" key="5">
    <source>
        <dbReference type="ARBA" id="ARBA00022840"/>
    </source>
</evidence>
<evidence type="ECO:0000256" key="10">
    <source>
        <dbReference type="RuleBase" id="RU003555"/>
    </source>
</evidence>
<dbReference type="InterPro" id="IPR020568">
    <property type="entry name" value="Ribosomal_Su5_D2-typ_SF"/>
</dbReference>
<evidence type="ECO:0000256" key="3">
    <source>
        <dbReference type="ARBA" id="ARBA00022763"/>
    </source>
</evidence>
<dbReference type="PANTHER" id="PTHR32472">
    <property type="entry name" value="DNA REPAIR PROTEIN RADA"/>
    <property type="match status" value="1"/>
</dbReference>
<evidence type="ECO:0000256" key="4">
    <source>
        <dbReference type="ARBA" id="ARBA00022801"/>
    </source>
</evidence>
<evidence type="ECO:0000313" key="13">
    <source>
        <dbReference type="Proteomes" id="UP000253816"/>
    </source>
</evidence>
<accession>A0A369K9S9</accession>
<keyword evidence="8 10" id="KW-0234">DNA repair</keyword>
<evidence type="ECO:0000256" key="2">
    <source>
        <dbReference type="ARBA" id="ARBA00022741"/>
    </source>
</evidence>
<evidence type="ECO:0000256" key="7">
    <source>
        <dbReference type="ARBA" id="ARBA00023125"/>
    </source>
</evidence>
<dbReference type="FunFam" id="3.40.50.300:FF:000050">
    <property type="entry name" value="DNA repair protein RadA"/>
    <property type="match status" value="1"/>
</dbReference>
<dbReference type="GO" id="GO:0140664">
    <property type="term" value="F:ATP-dependent DNA damage sensor activity"/>
    <property type="evidence" value="ECO:0007669"/>
    <property type="project" value="InterPro"/>
</dbReference>
<evidence type="ECO:0000256" key="8">
    <source>
        <dbReference type="ARBA" id="ARBA00023204"/>
    </source>
</evidence>
<evidence type="ECO:0000313" key="12">
    <source>
        <dbReference type="EMBL" id="RDB31351.1"/>
    </source>
</evidence>
<proteinExistence type="inferred from homology"/>
<evidence type="ECO:0000259" key="11">
    <source>
        <dbReference type="PROSITE" id="PS50162"/>
    </source>
</evidence>
<dbReference type="GO" id="GO:0008270">
    <property type="term" value="F:zinc ion binding"/>
    <property type="evidence" value="ECO:0007669"/>
    <property type="project" value="UniProtKB-KW"/>
</dbReference>
<comment type="function">
    <text evidence="10">DNA-dependent ATPase involved in processing of recombination intermediates, plays a role in repairing DNA breaks. Stimulates the branch migration of RecA-mediated strand transfer reactions, allowing the 3' invading strand to extend heteroduplex DNA faster. Binds ssDNA in the presence of ADP but not other nucleotides, has ATPase activity that is stimulated by ssDNA and various branched DNA structures, but inhibited by SSB. Does not have RecA's homology-searching function.</text>
</comment>
<dbReference type="NCBIfam" id="TIGR00416">
    <property type="entry name" value="sms"/>
    <property type="match status" value="1"/>
</dbReference>
<dbReference type="Gene3D" id="3.40.50.300">
    <property type="entry name" value="P-loop containing nucleotide triphosphate hydrolases"/>
    <property type="match status" value="1"/>
</dbReference>
<protein>
    <recommendedName>
        <fullName evidence="9 10">DNA repair protein RadA</fullName>
    </recommendedName>
</protein>